<organism evidence="1 2">
    <name type="scientific">Arctium lappa</name>
    <name type="common">Greater burdock</name>
    <name type="synonym">Lappa major</name>
    <dbReference type="NCBI Taxonomy" id="4217"/>
    <lineage>
        <taxon>Eukaryota</taxon>
        <taxon>Viridiplantae</taxon>
        <taxon>Streptophyta</taxon>
        <taxon>Embryophyta</taxon>
        <taxon>Tracheophyta</taxon>
        <taxon>Spermatophyta</taxon>
        <taxon>Magnoliopsida</taxon>
        <taxon>eudicotyledons</taxon>
        <taxon>Gunneridae</taxon>
        <taxon>Pentapetalae</taxon>
        <taxon>asterids</taxon>
        <taxon>campanulids</taxon>
        <taxon>Asterales</taxon>
        <taxon>Asteraceae</taxon>
        <taxon>Carduoideae</taxon>
        <taxon>Cardueae</taxon>
        <taxon>Arctiinae</taxon>
        <taxon>Arctium</taxon>
    </lineage>
</organism>
<reference evidence="2" key="1">
    <citation type="journal article" date="2022" name="Mol. Ecol. Resour.">
        <title>The genomes of chicory, endive, great burdock and yacon provide insights into Asteraceae palaeo-polyploidization history and plant inulin production.</title>
        <authorList>
            <person name="Fan W."/>
            <person name="Wang S."/>
            <person name="Wang H."/>
            <person name="Wang A."/>
            <person name="Jiang F."/>
            <person name="Liu H."/>
            <person name="Zhao H."/>
            <person name="Xu D."/>
            <person name="Zhang Y."/>
        </authorList>
    </citation>
    <scope>NUCLEOTIDE SEQUENCE [LARGE SCALE GENOMIC DNA]</scope>
    <source>
        <strain evidence="2">cv. Niubang</strain>
    </source>
</reference>
<proteinExistence type="predicted"/>
<gene>
    <name evidence="1" type="ORF">L6452_44558</name>
</gene>
<evidence type="ECO:0000313" key="2">
    <source>
        <dbReference type="Proteomes" id="UP001055879"/>
    </source>
</evidence>
<reference evidence="1 2" key="2">
    <citation type="journal article" date="2022" name="Mol. Ecol. Resour.">
        <title>The genomes of chicory, endive, great burdock and yacon provide insights into Asteraceae paleo-polyploidization history and plant inulin production.</title>
        <authorList>
            <person name="Fan W."/>
            <person name="Wang S."/>
            <person name="Wang H."/>
            <person name="Wang A."/>
            <person name="Jiang F."/>
            <person name="Liu H."/>
            <person name="Zhao H."/>
            <person name="Xu D."/>
            <person name="Zhang Y."/>
        </authorList>
    </citation>
    <scope>NUCLEOTIDE SEQUENCE [LARGE SCALE GENOMIC DNA]</scope>
    <source>
        <strain evidence="2">cv. Niubang</strain>
    </source>
</reference>
<dbReference type="Proteomes" id="UP001055879">
    <property type="component" value="Linkage Group LG18"/>
</dbReference>
<evidence type="ECO:0000313" key="1">
    <source>
        <dbReference type="EMBL" id="KAI3665923.1"/>
    </source>
</evidence>
<comment type="caution">
    <text evidence="1">The sequence shown here is derived from an EMBL/GenBank/DDBJ whole genome shotgun (WGS) entry which is preliminary data.</text>
</comment>
<sequence length="91" mass="10318">MLLLIVSRNQSINGQLKCKPVVVDHILLYESIIQDDIVTWLPYLLLLHQGSELSTGVKTTGRFSGHRLTVVERFPTRTQTNTSQTIEVEVK</sequence>
<keyword evidence="2" id="KW-1185">Reference proteome</keyword>
<protein>
    <submittedName>
        <fullName evidence="1">Uncharacterized protein</fullName>
    </submittedName>
</protein>
<dbReference type="EMBL" id="CM042064">
    <property type="protein sequence ID" value="KAI3665923.1"/>
    <property type="molecule type" value="Genomic_DNA"/>
</dbReference>
<accession>A0ACB8XFZ2</accession>
<name>A0ACB8XFZ2_ARCLA</name>